<dbReference type="EMBL" id="CAJVPT010009466">
    <property type="protein sequence ID" value="CAG8561986.1"/>
    <property type="molecule type" value="Genomic_DNA"/>
</dbReference>
<name>A0ACA9M1Q5_9GLOM</name>
<evidence type="ECO:0000313" key="1">
    <source>
        <dbReference type="EMBL" id="CAG8561986.1"/>
    </source>
</evidence>
<reference evidence="1" key="1">
    <citation type="submission" date="2021-06" db="EMBL/GenBank/DDBJ databases">
        <authorList>
            <person name="Kallberg Y."/>
            <person name="Tangrot J."/>
            <person name="Rosling A."/>
        </authorList>
    </citation>
    <scope>NUCLEOTIDE SEQUENCE</scope>
    <source>
        <strain evidence="1">CL356</strain>
    </source>
</reference>
<accession>A0ACA9M1Q5</accession>
<dbReference type="Proteomes" id="UP000789525">
    <property type="component" value="Unassembled WGS sequence"/>
</dbReference>
<organism evidence="1 2">
    <name type="scientific">Acaulospora colombiana</name>
    <dbReference type="NCBI Taxonomy" id="27376"/>
    <lineage>
        <taxon>Eukaryota</taxon>
        <taxon>Fungi</taxon>
        <taxon>Fungi incertae sedis</taxon>
        <taxon>Mucoromycota</taxon>
        <taxon>Glomeromycotina</taxon>
        <taxon>Glomeromycetes</taxon>
        <taxon>Diversisporales</taxon>
        <taxon>Acaulosporaceae</taxon>
        <taxon>Acaulospora</taxon>
    </lineage>
</organism>
<gene>
    <name evidence="1" type="ORF">ACOLOM_LOCUS5271</name>
</gene>
<comment type="caution">
    <text evidence="1">The sequence shown here is derived from an EMBL/GenBank/DDBJ whole genome shotgun (WGS) entry which is preliminary data.</text>
</comment>
<feature type="non-terminal residue" evidence="1">
    <location>
        <position position="243"/>
    </location>
</feature>
<proteinExistence type="predicted"/>
<evidence type="ECO:0000313" key="2">
    <source>
        <dbReference type="Proteomes" id="UP000789525"/>
    </source>
</evidence>
<sequence length="243" mass="27519">MAHYTQLSERHVSKCARNSRNHTSSDEEGLSTDVLLSQLQEEFDKDEARMSQNILFYQDVVIEDRKKPGNKVRFFPEQSKSVLDDEQWNPPSRMKYPPTPAKPSPSTIARMMDISYTSWSSSSYDDTTADSKLADWLASFAEEENTSVKVNTSTRNPFIIRATEVSSCQTPGNEEPTRPRSLAAGTLHSRRRATPWNPHHRRAVSQPSYSTSSWFPSSPALPFLQTTPNRARTMKLEDEGSMG</sequence>
<protein>
    <submittedName>
        <fullName evidence="1">652_t:CDS:1</fullName>
    </submittedName>
</protein>
<keyword evidence="2" id="KW-1185">Reference proteome</keyword>